<dbReference type="SUPFAM" id="SSF47413">
    <property type="entry name" value="lambda repressor-like DNA-binding domains"/>
    <property type="match status" value="1"/>
</dbReference>
<name>A0ABX8R0B9_9ACTN</name>
<dbReference type="Gene3D" id="1.10.260.40">
    <property type="entry name" value="lambda repressor-like DNA-binding domains"/>
    <property type="match status" value="1"/>
</dbReference>
<protein>
    <submittedName>
        <fullName evidence="2">Helix-turn-helix domain-containing protein</fullName>
    </submittedName>
</protein>
<dbReference type="EMBL" id="CP059572">
    <property type="protein sequence ID" value="QXJ24526.1"/>
    <property type="molecule type" value="Genomic_DNA"/>
</dbReference>
<evidence type="ECO:0000259" key="1">
    <source>
        <dbReference type="SMART" id="SM00530"/>
    </source>
</evidence>
<reference evidence="2" key="1">
    <citation type="submission" date="2020-07" db="EMBL/GenBank/DDBJ databases">
        <authorList>
            <person name="Tarantini F.S."/>
            <person name="Hong K.W."/>
            <person name="Chan K.G."/>
        </authorList>
    </citation>
    <scope>NUCLEOTIDE SEQUENCE</scope>
    <source>
        <strain evidence="2">32-07</strain>
    </source>
</reference>
<evidence type="ECO:0000313" key="2">
    <source>
        <dbReference type="EMBL" id="QXJ24526.1"/>
    </source>
</evidence>
<dbReference type="CDD" id="cd00093">
    <property type="entry name" value="HTH_XRE"/>
    <property type="match status" value="1"/>
</dbReference>
<proteinExistence type="predicted"/>
<accession>A0ABX8R0B9</accession>
<gene>
    <name evidence="2" type="ORF">AGRA3207_005865</name>
</gene>
<dbReference type="SMART" id="SM00530">
    <property type="entry name" value="HTH_XRE"/>
    <property type="match status" value="1"/>
</dbReference>
<dbReference type="Pfam" id="PF13560">
    <property type="entry name" value="HTH_31"/>
    <property type="match status" value="1"/>
</dbReference>
<organism evidence="2 3">
    <name type="scientific">Actinomadura graeca</name>
    <dbReference type="NCBI Taxonomy" id="2750812"/>
    <lineage>
        <taxon>Bacteria</taxon>
        <taxon>Bacillati</taxon>
        <taxon>Actinomycetota</taxon>
        <taxon>Actinomycetes</taxon>
        <taxon>Streptosporangiales</taxon>
        <taxon>Thermomonosporaceae</taxon>
        <taxon>Actinomadura</taxon>
    </lineage>
</organism>
<dbReference type="InterPro" id="IPR010982">
    <property type="entry name" value="Lambda_DNA-bd_dom_sf"/>
</dbReference>
<dbReference type="InterPro" id="IPR043917">
    <property type="entry name" value="DUF5753"/>
</dbReference>
<dbReference type="InterPro" id="IPR001387">
    <property type="entry name" value="Cro/C1-type_HTH"/>
</dbReference>
<sequence>MTPSRDTSPSAYQEVFVNELRARREAEGLSRNKLAATLGCTPQWIAKVETFEKPPSEGLADDLDTYYQADGMFRRIWEKHVEARKIGLIPVGFRPLTEVEKLASQLCIFAPLVVPGLLQTEEHARLVLKTEHLEEKAEELVALRMERQAVFAKPNPPWLFVLLREAVLRDLPGEIRNGQYGRLLDMLQRSNFCIQLIPSGFAVTQSSGFQLLSFSEAPDIAYVDGACGHGQVILDPGEVHRIALSFNVIRATALSAGESEGLIRKYLEGA</sequence>
<dbReference type="Pfam" id="PF19054">
    <property type="entry name" value="DUF5753"/>
    <property type="match status" value="1"/>
</dbReference>
<keyword evidence="3" id="KW-1185">Reference proteome</keyword>
<feature type="domain" description="HTH cro/C1-type" evidence="1">
    <location>
        <begin position="19"/>
        <end position="74"/>
    </location>
</feature>
<evidence type="ECO:0000313" key="3">
    <source>
        <dbReference type="Proteomes" id="UP001049518"/>
    </source>
</evidence>
<dbReference type="Proteomes" id="UP001049518">
    <property type="component" value="Chromosome"/>
</dbReference>
<dbReference type="RefSeq" id="WP_231330388.1">
    <property type="nucleotide sequence ID" value="NZ_CP059572.1"/>
</dbReference>